<dbReference type="Proteomes" id="UP000807353">
    <property type="component" value="Unassembled WGS sequence"/>
</dbReference>
<feature type="transmembrane region" description="Helical" evidence="1">
    <location>
        <begin position="95"/>
        <end position="117"/>
    </location>
</feature>
<feature type="transmembrane region" description="Helical" evidence="1">
    <location>
        <begin position="27"/>
        <end position="45"/>
    </location>
</feature>
<dbReference type="OrthoDB" id="2953893at2759"/>
<dbReference type="PANTHER" id="PTHR40465">
    <property type="entry name" value="CHROMOSOME 1, WHOLE GENOME SHOTGUN SEQUENCE"/>
    <property type="match status" value="1"/>
</dbReference>
<keyword evidence="4" id="KW-1185">Reference proteome</keyword>
<evidence type="ECO:0000259" key="2">
    <source>
        <dbReference type="Pfam" id="PF20152"/>
    </source>
</evidence>
<accession>A0A9P5XTV9</accession>
<organism evidence="3 4">
    <name type="scientific">Collybia nuda</name>
    <dbReference type="NCBI Taxonomy" id="64659"/>
    <lineage>
        <taxon>Eukaryota</taxon>
        <taxon>Fungi</taxon>
        <taxon>Dikarya</taxon>
        <taxon>Basidiomycota</taxon>
        <taxon>Agaricomycotina</taxon>
        <taxon>Agaricomycetes</taxon>
        <taxon>Agaricomycetidae</taxon>
        <taxon>Agaricales</taxon>
        <taxon>Tricholomatineae</taxon>
        <taxon>Clitocybaceae</taxon>
        <taxon>Collybia</taxon>
    </lineage>
</organism>
<keyword evidence="1" id="KW-1133">Transmembrane helix</keyword>
<dbReference type="EMBL" id="MU150411">
    <property type="protein sequence ID" value="KAF9456644.1"/>
    <property type="molecule type" value="Genomic_DNA"/>
</dbReference>
<dbReference type="InterPro" id="IPR045339">
    <property type="entry name" value="DUF6534"/>
</dbReference>
<dbReference type="Pfam" id="PF20152">
    <property type="entry name" value="DUF6534"/>
    <property type="match status" value="1"/>
</dbReference>
<keyword evidence="1" id="KW-0812">Transmembrane</keyword>
<reference evidence="3" key="1">
    <citation type="submission" date="2020-11" db="EMBL/GenBank/DDBJ databases">
        <authorList>
            <consortium name="DOE Joint Genome Institute"/>
            <person name="Ahrendt S."/>
            <person name="Riley R."/>
            <person name="Andreopoulos W."/>
            <person name="Labutti K."/>
            <person name="Pangilinan J."/>
            <person name="Ruiz-Duenas F.J."/>
            <person name="Barrasa J.M."/>
            <person name="Sanchez-Garcia M."/>
            <person name="Camarero S."/>
            <person name="Miyauchi S."/>
            <person name="Serrano A."/>
            <person name="Linde D."/>
            <person name="Babiker R."/>
            <person name="Drula E."/>
            <person name="Ayuso-Fernandez I."/>
            <person name="Pacheco R."/>
            <person name="Padilla G."/>
            <person name="Ferreira P."/>
            <person name="Barriuso J."/>
            <person name="Kellner H."/>
            <person name="Castanera R."/>
            <person name="Alfaro M."/>
            <person name="Ramirez L."/>
            <person name="Pisabarro A.G."/>
            <person name="Kuo A."/>
            <person name="Tritt A."/>
            <person name="Lipzen A."/>
            <person name="He G."/>
            <person name="Yan M."/>
            <person name="Ng V."/>
            <person name="Cullen D."/>
            <person name="Martin F."/>
            <person name="Rosso M.-N."/>
            <person name="Henrissat B."/>
            <person name="Hibbett D."/>
            <person name="Martinez A.T."/>
            <person name="Grigoriev I.V."/>
        </authorList>
    </citation>
    <scope>NUCLEOTIDE SEQUENCE</scope>
    <source>
        <strain evidence="3">CBS 247.69</strain>
    </source>
</reference>
<name>A0A9P5XTV9_9AGAR</name>
<feature type="transmembrane region" description="Helical" evidence="1">
    <location>
        <begin position="168"/>
        <end position="190"/>
    </location>
</feature>
<comment type="caution">
    <text evidence="3">The sequence shown here is derived from an EMBL/GenBank/DDBJ whole genome shotgun (WGS) entry which is preliminary data.</text>
</comment>
<feature type="domain" description="DUF6534" evidence="2">
    <location>
        <begin position="175"/>
        <end position="260"/>
    </location>
</feature>
<proteinExistence type="predicted"/>
<evidence type="ECO:0000313" key="3">
    <source>
        <dbReference type="EMBL" id="KAF9456644.1"/>
    </source>
</evidence>
<evidence type="ECO:0000313" key="4">
    <source>
        <dbReference type="Proteomes" id="UP000807353"/>
    </source>
</evidence>
<feature type="transmembrane region" description="Helical" evidence="1">
    <location>
        <begin position="129"/>
        <end position="148"/>
    </location>
</feature>
<protein>
    <recommendedName>
        <fullName evidence="2">DUF6534 domain-containing protein</fullName>
    </recommendedName>
</protein>
<evidence type="ECO:0000256" key="1">
    <source>
        <dbReference type="SAM" id="Phobius"/>
    </source>
</evidence>
<feature type="transmembrane region" description="Helical" evidence="1">
    <location>
        <begin position="211"/>
        <end position="231"/>
    </location>
</feature>
<dbReference type="AlphaFoldDB" id="A0A9P5XTV9"/>
<gene>
    <name evidence="3" type="ORF">BDZ94DRAFT_1241372</name>
</gene>
<dbReference type="PANTHER" id="PTHR40465:SF1">
    <property type="entry name" value="DUF6534 DOMAIN-CONTAINING PROTEIN"/>
    <property type="match status" value="1"/>
</dbReference>
<keyword evidence="1" id="KW-0472">Membrane</keyword>
<sequence length="349" mass="38711">MAANGSTFIPIPANIADLTGPLIIGHFFNWGLFGVLTVQAYIYYIAFPNDRVLPTKLLAYSIYIFEVAQTVLATRDGFRNFGFGWGNMLELDEVGTYWINGPVMTSIVSALGQMFYAWRIWIIRKKAPIPIVIIIHFSYKSAGIWAGGWAHQIGHFSGIQSITYKDTAVWLAGTALCDVIVATSMTYTLLTSRSGIRSTNTMIIRIVRLTIETGATCALFAILDLIFYLRFPNNNLHLTPSIALSKLYSNSLFAVLNSRMRIIGSRTGETTAFDGSLSLSTGVDMIGMVKRRPGGTPGLNVSINTSTTAHHDEESTTVEPAKYSNGRMLFWDRILVPLTPYWYFLSVQT</sequence>
<feature type="transmembrane region" description="Helical" evidence="1">
    <location>
        <begin position="57"/>
        <end position="75"/>
    </location>
</feature>